<sequence>MVFCYVLPPSAYNRAVNPVGCPGGWLGAPSLGSPQTSGPYQVNPSRQPLHIPVLFQSQGYPKTTSTAPREGVQVFFIIKSFYFKGTQLAFLVHPWYLEGESGSVKFQDPIPLLESLRLEQPDSRLMEE</sequence>
<reference evidence="1" key="1">
    <citation type="submission" date="2019-04" db="EMBL/GenBank/DDBJ databases">
        <title>Genome assembly of Zosterops borbonicus 15179.</title>
        <authorList>
            <person name="Leroy T."/>
            <person name="Anselmetti Y."/>
            <person name="Tilak M.-K."/>
            <person name="Nabholz B."/>
        </authorList>
    </citation>
    <scope>NUCLEOTIDE SEQUENCE</scope>
    <source>
        <strain evidence="1">HGM_15179</strain>
        <tissue evidence="1">Muscle</tissue>
    </source>
</reference>
<proteinExistence type="predicted"/>
<organism evidence="1 2">
    <name type="scientific">Zosterops borbonicus</name>
    <dbReference type="NCBI Taxonomy" id="364589"/>
    <lineage>
        <taxon>Eukaryota</taxon>
        <taxon>Metazoa</taxon>
        <taxon>Chordata</taxon>
        <taxon>Craniata</taxon>
        <taxon>Vertebrata</taxon>
        <taxon>Euteleostomi</taxon>
        <taxon>Archelosauria</taxon>
        <taxon>Archosauria</taxon>
        <taxon>Dinosauria</taxon>
        <taxon>Saurischia</taxon>
        <taxon>Theropoda</taxon>
        <taxon>Coelurosauria</taxon>
        <taxon>Aves</taxon>
        <taxon>Neognathae</taxon>
        <taxon>Neoaves</taxon>
        <taxon>Telluraves</taxon>
        <taxon>Australaves</taxon>
        <taxon>Passeriformes</taxon>
        <taxon>Sylvioidea</taxon>
        <taxon>Zosteropidae</taxon>
        <taxon>Zosterops</taxon>
    </lineage>
</organism>
<accession>A0A8K1GY74</accession>
<dbReference type="Proteomes" id="UP000796761">
    <property type="component" value="Unassembled WGS sequence"/>
</dbReference>
<keyword evidence="2" id="KW-1185">Reference proteome</keyword>
<evidence type="ECO:0000313" key="1">
    <source>
        <dbReference type="EMBL" id="TRZ26242.1"/>
    </source>
</evidence>
<dbReference type="AlphaFoldDB" id="A0A8K1GY74"/>
<comment type="caution">
    <text evidence="1">The sequence shown here is derived from an EMBL/GenBank/DDBJ whole genome shotgun (WGS) entry which is preliminary data.</text>
</comment>
<gene>
    <name evidence="1" type="ORF">HGM15179_000854</name>
</gene>
<protein>
    <submittedName>
        <fullName evidence="1">Uncharacterized protein</fullName>
    </submittedName>
</protein>
<evidence type="ECO:0000313" key="2">
    <source>
        <dbReference type="Proteomes" id="UP000796761"/>
    </source>
</evidence>
<name>A0A8K1GY74_9PASS</name>
<dbReference type="EMBL" id="SWJQ01000015">
    <property type="protein sequence ID" value="TRZ26242.1"/>
    <property type="molecule type" value="Genomic_DNA"/>
</dbReference>